<comment type="caution">
    <text evidence="3">The sequence shown here is derived from an EMBL/GenBank/DDBJ whole genome shotgun (WGS) entry which is preliminary data.</text>
</comment>
<feature type="transmembrane region" description="Helical" evidence="1">
    <location>
        <begin position="673"/>
        <end position="694"/>
    </location>
</feature>
<proteinExistence type="predicted"/>
<dbReference type="InterPro" id="IPR054309">
    <property type="entry name" value="NorB_cytochrome_c-like"/>
</dbReference>
<sequence length="767" mass="85000">MNTVSEPLLGDEGPVSPWWVRILVIVMVVGFGLLLMITALAYKNAPPIPDKVVDPQGNTVFTGQDIRDGQAVFLRYGLMNNGSIWGHGAYLGPDYSALALHWMGRDTARALALSRYGRPPEQLDDMEKAALQAQTAVVMKTNRYDAASRTLALTAPEADAYHRQVGYWADYFTASARNGGLRPNLINDPDELHQFAAFVGWAAWVSVATRPGETYSYTNNFPYDPSVGNVPTAGSILWSALSLVVLLGGIATVLLIFGKFEHLGWVNERHIHPQVLPGTASEGQRALVKYFVVVAILFLLQTLVGGAIAHSRAEPGDFYGFPLDNILPSNLLRTWHLQTAIFWIATAYVAAALFLGRTLRSDEPGSFKLWVNLIFGAFAVVIFGSLLGEWLGMSNLLGDLWFWLGNQGWEFLELGRIWQVLLIVGLFVWFGVLWTLARPRNVAPQAKPLASMFMVAALAIPTFYIPALFYGAHTNYTIVDTWRFWIIHLWVEGFFELFATTVVALTFFQLGLARRNTALRVIYLDAILYFLGGLVGTGHHWYFSGQTQINLALAGMFSVLEVVPLTLLTLDAWAFVRATRADCEECGRAINIPHKWTFYFLMAVGFWNFVGAGVFGFLINLPIVSYYEVGTILTPNHGHAALMGVFGMLAIALMVFVLRQVLDDARWAQVEKYVRVCFFGSNIGLAMMVALSLFPGGILQVWDVVQNGYWHARGLEFTTSAGARTLEWLRLPGDVVFIVFGAAPLLIAGIKGWQLMRGQPVAASRIR</sequence>
<feature type="transmembrane region" description="Helical" evidence="1">
    <location>
        <begin position="735"/>
        <end position="753"/>
    </location>
</feature>
<dbReference type="Proteomes" id="UP000823790">
    <property type="component" value="Unassembled WGS sequence"/>
</dbReference>
<feature type="domain" description="Nitric oxide reductase subunit B cytochrome c-like" evidence="2">
    <location>
        <begin position="49"/>
        <end position="223"/>
    </location>
</feature>
<feature type="transmembrane region" description="Helical" evidence="1">
    <location>
        <begin position="639"/>
        <end position="661"/>
    </location>
</feature>
<keyword evidence="1" id="KW-0472">Membrane</keyword>
<feature type="transmembrane region" description="Helical" evidence="1">
    <location>
        <begin position="449"/>
        <end position="472"/>
    </location>
</feature>
<dbReference type="Pfam" id="PF00115">
    <property type="entry name" value="COX1"/>
    <property type="match status" value="1"/>
</dbReference>
<evidence type="ECO:0000259" key="2">
    <source>
        <dbReference type="Pfam" id="PF22085"/>
    </source>
</evidence>
<feature type="transmembrane region" description="Helical" evidence="1">
    <location>
        <begin position="417"/>
        <end position="437"/>
    </location>
</feature>
<evidence type="ECO:0000313" key="4">
    <source>
        <dbReference type="Proteomes" id="UP000823790"/>
    </source>
</evidence>
<keyword evidence="1" id="KW-0812">Transmembrane</keyword>
<feature type="transmembrane region" description="Helical" evidence="1">
    <location>
        <begin position="484"/>
        <end position="510"/>
    </location>
</feature>
<evidence type="ECO:0000256" key="1">
    <source>
        <dbReference type="SAM" id="Phobius"/>
    </source>
</evidence>
<reference evidence="3 4" key="1">
    <citation type="submission" date="2021-04" db="EMBL/GenBank/DDBJ databases">
        <authorList>
            <person name="Huq M.A."/>
        </authorList>
    </citation>
    <scope>NUCLEOTIDE SEQUENCE [LARGE SCALE GENOMIC DNA]</scope>
    <source>
        <strain evidence="3 4">MAH-13</strain>
    </source>
</reference>
<dbReference type="InterPro" id="IPR036927">
    <property type="entry name" value="Cyt_c_oxase-like_su1_sf"/>
</dbReference>
<dbReference type="PANTHER" id="PTHR10422">
    <property type="entry name" value="CYTOCHROME C OXIDASE SUBUNIT 1"/>
    <property type="match status" value="1"/>
</dbReference>
<keyword evidence="1" id="KW-1133">Transmembrane helix</keyword>
<dbReference type="InterPro" id="IPR000883">
    <property type="entry name" value="Cyt_C_Oxase_1"/>
</dbReference>
<dbReference type="RefSeq" id="WP_209623113.1">
    <property type="nucleotide sequence ID" value="NZ_JAGJRS010000034.1"/>
</dbReference>
<keyword evidence="4" id="KW-1185">Reference proteome</keyword>
<dbReference type="EMBL" id="JAGJRS010000034">
    <property type="protein sequence ID" value="MBP1475832.1"/>
    <property type="molecule type" value="Genomic_DNA"/>
</dbReference>
<feature type="transmembrane region" description="Helical" evidence="1">
    <location>
        <begin position="192"/>
        <end position="209"/>
    </location>
</feature>
<feature type="transmembrane region" description="Helical" evidence="1">
    <location>
        <begin position="549"/>
        <end position="576"/>
    </location>
</feature>
<dbReference type="SUPFAM" id="SSF81442">
    <property type="entry name" value="Cytochrome c oxidase subunit I-like"/>
    <property type="match status" value="1"/>
</dbReference>
<gene>
    <name evidence="3" type="ORF">J7I44_16145</name>
</gene>
<feature type="transmembrane region" description="Helical" evidence="1">
    <location>
        <begin position="236"/>
        <end position="257"/>
    </location>
</feature>
<accession>A0ABS4DRZ6</accession>
<evidence type="ECO:0000313" key="3">
    <source>
        <dbReference type="EMBL" id="MBP1475832.1"/>
    </source>
</evidence>
<feature type="transmembrane region" description="Helical" evidence="1">
    <location>
        <begin position="18"/>
        <end position="42"/>
    </location>
</feature>
<dbReference type="PANTHER" id="PTHR10422:SF38">
    <property type="entry name" value="CYTOCHROME B SUBUNIT OF NITRIC OXIDE REDUCTASE"/>
    <property type="match status" value="1"/>
</dbReference>
<feature type="transmembrane region" description="Helical" evidence="1">
    <location>
        <begin position="367"/>
        <end position="387"/>
    </location>
</feature>
<feature type="transmembrane region" description="Helical" evidence="1">
    <location>
        <begin position="335"/>
        <end position="355"/>
    </location>
</feature>
<feature type="transmembrane region" description="Helical" evidence="1">
    <location>
        <begin position="522"/>
        <end position="543"/>
    </location>
</feature>
<feature type="transmembrane region" description="Helical" evidence="1">
    <location>
        <begin position="290"/>
        <end position="309"/>
    </location>
</feature>
<organism evidence="3 4">
    <name type="scientific">Frateuria flava</name>
    <dbReference type="NCBI Taxonomy" id="2821489"/>
    <lineage>
        <taxon>Bacteria</taxon>
        <taxon>Pseudomonadati</taxon>
        <taxon>Pseudomonadota</taxon>
        <taxon>Gammaproteobacteria</taxon>
        <taxon>Lysobacterales</taxon>
        <taxon>Rhodanobacteraceae</taxon>
        <taxon>Frateuria</taxon>
    </lineage>
</organism>
<feature type="transmembrane region" description="Helical" evidence="1">
    <location>
        <begin position="596"/>
        <end position="619"/>
    </location>
</feature>
<name>A0ABS4DRZ6_9GAMM</name>
<protein>
    <submittedName>
        <fullName evidence="3">Cbb3-type cytochrome c oxidase subunit I</fullName>
    </submittedName>
</protein>
<dbReference type="Gene3D" id="1.20.210.10">
    <property type="entry name" value="Cytochrome c oxidase-like, subunit I domain"/>
    <property type="match status" value="1"/>
</dbReference>
<dbReference type="Pfam" id="PF22085">
    <property type="entry name" value="NorB_cytochrome_c-like"/>
    <property type="match status" value="1"/>
</dbReference>